<sequence>MPQKAITTLQQAVSVFNLDLQRERFVPSPEVTKAIQDHSSRLQSEVLRLNMIIDDITTVREKLVAQLAVHRSLTSPIHRLFPDILSEIFLRAAERQRDPDSTDMAQTIACVCTTWRRVARATPRLWACVVAASAPELDRYFRLFFPLSLDGPLDIRCRDETLLVDFWSRLSPYAHRWRSLEVLGDLDVLSALGHVRAAHLEDLCINGYGKPVPKMPILSLEAPRLRRLRVYLDALDNDEQLLVLPTSSMLTSLVIGVDCPFPATYVLPLLRRCAATLEHFQIDVSHPYVHEETFRTEPSLEPLIMAALKSIDLRHSACAILYHVTAPDLEDITVMRGADYLVDALAVLTSRRSPSRIRHVQMSIDLHADISIDAAAMVRALEAMDSLETLRITSFPSPDSDMILRRLVCHDDAYPLVPNLREFEFPGRLVLARLFNDVFVSRKEERMVQGRTVAALKQ</sequence>
<dbReference type="OrthoDB" id="3221235at2759"/>
<name>A0A550C228_9AGAR</name>
<comment type="caution">
    <text evidence="1">The sequence shown here is derived from an EMBL/GenBank/DDBJ whole genome shotgun (WGS) entry which is preliminary data.</text>
</comment>
<evidence type="ECO:0000313" key="1">
    <source>
        <dbReference type="EMBL" id="TRM58855.1"/>
    </source>
</evidence>
<dbReference type="EMBL" id="VDMD01000032">
    <property type="protein sequence ID" value="TRM58855.1"/>
    <property type="molecule type" value="Genomic_DNA"/>
</dbReference>
<dbReference type="Proteomes" id="UP000320762">
    <property type="component" value="Unassembled WGS sequence"/>
</dbReference>
<gene>
    <name evidence="1" type="ORF">BD626DRAFT_437630</name>
</gene>
<dbReference type="Gene3D" id="1.20.1280.50">
    <property type="match status" value="1"/>
</dbReference>
<protein>
    <submittedName>
        <fullName evidence="1">Uncharacterized protein</fullName>
    </submittedName>
</protein>
<proteinExistence type="predicted"/>
<keyword evidence="2" id="KW-1185">Reference proteome</keyword>
<organism evidence="1 2">
    <name type="scientific">Schizophyllum amplum</name>
    <dbReference type="NCBI Taxonomy" id="97359"/>
    <lineage>
        <taxon>Eukaryota</taxon>
        <taxon>Fungi</taxon>
        <taxon>Dikarya</taxon>
        <taxon>Basidiomycota</taxon>
        <taxon>Agaricomycotina</taxon>
        <taxon>Agaricomycetes</taxon>
        <taxon>Agaricomycetidae</taxon>
        <taxon>Agaricales</taxon>
        <taxon>Schizophyllaceae</taxon>
        <taxon>Schizophyllum</taxon>
    </lineage>
</organism>
<reference evidence="1 2" key="1">
    <citation type="journal article" date="2019" name="New Phytol.">
        <title>Comparative genomics reveals unique wood-decay strategies and fruiting body development in the Schizophyllaceae.</title>
        <authorList>
            <person name="Almasi E."/>
            <person name="Sahu N."/>
            <person name="Krizsan K."/>
            <person name="Balint B."/>
            <person name="Kovacs G.M."/>
            <person name="Kiss B."/>
            <person name="Cseklye J."/>
            <person name="Drula E."/>
            <person name="Henrissat B."/>
            <person name="Nagy I."/>
            <person name="Chovatia M."/>
            <person name="Adam C."/>
            <person name="LaButti K."/>
            <person name="Lipzen A."/>
            <person name="Riley R."/>
            <person name="Grigoriev I.V."/>
            <person name="Nagy L.G."/>
        </authorList>
    </citation>
    <scope>NUCLEOTIDE SEQUENCE [LARGE SCALE GENOMIC DNA]</scope>
    <source>
        <strain evidence="1 2">NL-1724</strain>
    </source>
</reference>
<evidence type="ECO:0000313" key="2">
    <source>
        <dbReference type="Proteomes" id="UP000320762"/>
    </source>
</evidence>
<accession>A0A550C228</accession>
<dbReference type="AlphaFoldDB" id="A0A550C228"/>